<comment type="caution">
    <text evidence="1">The sequence shown here is derived from an EMBL/GenBank/DDBJ whole genome shotgun (WGS) entry which is preliminary data.</text>
</comment>
<dbReference type="OrthoDB" id="1955035at2"/>
<evidence type="ECO:0000313" key="1">
    <source>
        <dbReference type="EMBL" id="TEB11799.1"/>
    </source>
</evidence>
<dbReference type="Proteomes" id="UP000297597">
    <property type="component" value="Unassembled WGS sequence"/>
</dbReference>
<dbReference type="EMBL" id="QFFZ01000011">
    <property type="protein sequence ID" value="TEB11799.1"/>
    <property type="molecule type" value="Genomic_DNA"/>
</dbReference>
<accession>A0A4Y7RSU2</accession>
<dbReference type="RefSeq" id="WP_134213245.1">
    <property type="nucleotide sequence ID" value="NZ_QFFZ01000011.1"/>
</dbReference>
<gene>
    <name evidence="1" type="ORF">Pmgp_01377</name>
</gene>
<protein>
    <submittedName>
        <fullName evidence="1">Uncharacterized protein</fullName>
    </submittedName>
</protein>
<dbReference type="AlphaFoldDB" id="A0A4Y7RSU2"/>
<keyword evidence="2" id="KW-1185">Reference proteome</keyword>
<dbReference type="Pfam" id="PF21835">
    <property type="entry name" value="YIEGIA_cap"/>
    <property type="match status" value="1"/>
</dbReference>
<proteinExistence type="predicted"/>
<reference evidence="1 2" key="1">
    <citation type="journal article" date="2018" name="Environ. Microbiol.">
        <title>Novel energy conservation strategies and behaviour of Pelotomaculum schinkii driving syntrophic propionate catabolism.</title>
        <authorList>
            <person name="Hidalgo-Ahumada C.A.P."/>
            <person name="Nobu M.K."/>
            <person name="Narihiro T."/>
            <person name="Tamaki H."/>
            <person name="Liu W.T."/>
            <person name="Kamagata Y."/>
            <person name="Stams A.J.M."/>
            <person name="Imachi H."/>
            <person name="Sousa D.Z."/>
        </authorList>
    </citation>
    <scope>NUCLEOTIDE SEQUENCE [LARGE SCALE GENOMIC DNA]</scope>
    <source>
        <strain evidence="1 2">MGP</strain>
    </source>
</reference>
<organism evidence="1 2">
    <name type="scientific">Pelotomaculum propionicicum</name>
    <dbReference type="NCBI Taxonomy" id="258475"/>
    <lineage>
        <taxon>Bacteria</taxon>
        <taxon>Bacillati</taxon>
        <taxon>Bacillota</taxon>
        <taxon>Clostridia</taxon>
        <taxon>Eubacteriales</taxon>
        <taxon>Desulfotomaculaceae</taxon>
        <taxon>Pelotomaculum</taxon>
    </lineage>
</organism>
<evidence type="ECO:0000313" key="2">
    <source>
        <dbReference type="Proteomes" id="UP000297597"/>
    </source>
</evidence>
<sequence>MNETASGIILAIVALDKEQVSGGAPIFFARDKVEQERTANYLARIFDAMAHDLENGSYILVRH</sequence>
<dbReference type="InterPro" id="IPR054055">
    <property type="entry name" value="YpzH"/>
</dbReference>
<name>A0A4Y7RSU2_9FIRM</name>